<accession>A0A7C8I8Z3</accession>
<dbReference type="Pfam" id="PF13622">
    <property type="entry name" value="4HBT_3"/>
    <property type="match status" value="1"/>
</dbReference>
<dbReference type="AlphaFoldDB" id="A0A7C8I8Z3"/>
<sequence>MSATLKDQIALQQHDSHTYKVGYSNEWALGPILLGGCVASLLYSVAQAHFTTTLLAQRQPDVHTLHVAFLRPCTAQESTVKVVDLKVGKGSSSIQLHLIQRGETKCTAFATSTDFAAALGPSANIPGGVLPALPPTPNFRRVEALEPDANWLPSKTVGGVLPLLKRMTFLYPVNGQTTDGIIDYWCAFDRPEKFVGIHLAVLSDVAPSMSDTLLRTGGVFDAHKIYKLKKETAEKTPGATTILRNSLEEAAKGQFWNTTLSIDMQFKCRLPEKDMAWTFTRVRTRMLQGGRMDLDLTICDEEQTLICLVRQVMLVLETERRFKKDRKQPTSQKL</sequence>
<dbReference type="Pfam" id="PF20789">
    <property type="entry name" value="4HBT_3C"/>
    <property type="match status" value="1"/>
</dbReference>
<evidence type="ECO:0000313" key="4">
    <source>
        <dbReference type="Proteomes" id="UP000481861"/>
    </source>
</evidence>
<keyword evidence="4" id="KW-1185">Reference proteome</keyword>
<dbReference type="Proteomes" id="UP000481861">
    <property type="component" value="Unassembled WGS sequence"/>
</dbReference>
<evidence type="ECO:0000259" key="1">
    <source>
        <dbReference type="Pfam" id="PF13622"/>
    </source>
</evidence>
<dbReference type="PANTHER" id="PTHR38110:SF4">
    <property type="entry name" value="THIOESTERASE-LIKE SUPERFAMILY-DOMAIN-CONTAINING PROTEIN"/>
    <property type="match status" value="1"/>
</dbReference>
<dbReference type="SUPFAM" id="SSF54637">
    <property type="entry name" value="Thioesterase/thiol ester dehydrase-isomerase"/>
    <property type="match status" value="2"/>
</dbReference>
<dbReference type="InterPro" id="IPR042171">
    <property type="entry name" value="Acyl-CoA_hotdog"/>
</dbReference>
<dbReference type="EMBL" id="JAADJZ010000009">
    <property type="protein sequence ID" value="KAF2872286.1"/>
    <property type="molecule type" value="Genomic_DNA"/>
</dbReference>
<feature type="domain" description="Acyl-CoA thioesterase-like C-terminal" evidence="2">
    <location>
        <begin position="169"/>
        <end position="315"/>
    </location>
</feature>
<dbReference type="InterPro" id="IPR029069">
    <property type="entry name" value="HotDog_dom_sf"/>
</dbReference>
<dbReference type="InterPro" id="IPR049449">
    <property type="entry name" value="TesB_ACOT8-like_N"/>
</dbReference>
<organism evidence="3 4">
    <name type="scientific">Massariosphaeria phaeospora</name>
    <dbReference type="NCBI Taxonomy" id="100035"/>
    <lineage>
        <taxon>Eukaryota</taxon>
        <taxon>Fungi</taxon>
        <taxon>Dikarya</taxon>
        <taxon>Ascomycota</taxon>
        <taxon>Pezizomycotina</taxon>
        <taxon>Dothideomycetes</taxon>
        <taxon>Pleosporomycetidae</taxon>
        <taxon>Pleosporales</taxon>
        <taxon>Pleosporales incertae sedis</taxon>
        <taxon>Massariosphaeria</taxon>
    </lineage>
</organism>
<evidence type="ECO:0000259" key="2">
    <source>
        <dbReference type="Pfam" id="PF20789"/>
    </source>
</evidence>
<feature type="domain" description="Acyl-CoA thioesterase-like N-terminal HotDog" evidence="1">
    <location>
        <begin position="25"/>
        <end position="111"/>
    </location>
</feature>
<gene>
    <name evidence="3" type="ORF">BDV95DRAFT_605916</name>
</gene>
<name>A0A7C8I8Z3_9PLEO</name>
<comment type="caution">
    <text evidence="3">The sequence shown here is derived from an EMBL/GenBank/DDBJ whole genome shotgun (WGS) entry which is preliminary data.</text>
</comment>
<proteinExistence type="predicted"/>
<dbReference type="OrthoDB" id="2532955at2759"/>
<dbReference type="InterPro" id="IPR049450">
    <property type="entry name" value="ACOT8-like_C"/>
</dbReference>
<evidence type="ECO:0000313" key="3">
    <source>
        <dbReference type="EMBL" id="KAF2872286.1"/>
    </source>
</evidence>
<dbReference type="Gene3D" id="2.40.160.210">
    <property type="entry name" value="Acyl-CoA thioesterase, double hotdog domain"/>
    <property type="match status" value="1"/>
</dbReference>
<dbReference type="InterPro" id="IPR052389">
    <property type="entry name" value="Sec_Metab_Biosynth-Assoc"/>
</dbReference>
<protein>
    <submittedName>
        <fullName evidence="3">Thioesterase family protein</fullName>
    </submittedName>
</protein>
<reference evidence="3 4" key="1">
    <citation type="submission" date="2020-01" db="EMBL/GenBank/DDBJ databases">
        <authorList>
            <consortium name="DOE Joint Genome Institute"/>
            <person name="Haridas S."/>
            <person name="Albert R."/>
            <person name="Binder M."/>
            <person name="Bloem J."/>
            <person name="Labutti K."/>
            <person name="Salamov A."/>
            <person name="Andreopoulos B."/>
            <person name="Baker S.E."/>
            <person name="Barry K."/>
            <person name="Bills G."/>
            <person name="Bluhm B.H."/>
            <person name="Cannon C."/>
            <person name="Castanera R."/>
            <person name="Culley D.E."/>
            <person name="Daum C."/>
            <person name="Ezra D."/>
            <person name="Gonzalez J.B."/>
            <person name="Henrissat B."/>
            <person name="Kuo A."/>
            <person name="Liang C."/>
            <person name="Lipzen A."/>
            <person name="Lutzoni F."/>
            <person name="Magnuson J."/>
            <person name="Mondo S."/>
            <person name="Nolan M."/>
            <person name="Ohm R."/>
            <person name="Pangilinan J."/>
            <person name="Park H.-J.H."/>
            <person name="Ramirez L."/>
            <person name="Alfaro M."/>
            <person name="Sun H."/>
            <person name="Tritt A."/>
            <person name="Yoshinaga Y."/>
            <person name="Zwiers L.-H.L."/>
            <person name="Turgeon B.G."/>
            <person name="Goodwin S.B."/>
            <person name="Spatafora J.W."/>
            <person name="Crous P.W."/>
            <person name="Grigoriev I.V."/>
        </authorList>
    </citation>
    <scope>NUCLEOTIDE SEQUENCE [LARGE SCALE GENOMIC DNA]</scope>
    <source>
        <strain evidence="3 4">CBS 611.86</strain>
    </source>
</reference>
<dbReference type="PANTHER" id="PTHR38110">
    <property type="entry name" value="CHROMOSOME 23, WHOLE GENOME SHOTGUN SEQUENCE"/>
    <property type="match status" value="1"/>
</dbReference>